<evidence type="ECO:0000259" key="1">
    <source>
        <dbReference type="Pfam" id="PF14279"/>
    </source>
</evidence>
<protein>
    <recommendedName>
        <fullName evidence="1">HNH endonuclease 5 domain-containing protein</fullName>
    </recommendedName>
</protein>
<dbReference type="Proteomes" id="UP000030428">
    <property type="component" value="Unassembled WGS sequence"/>
</dbReference>
<feature type="domain" description="HNH endonuclease 5" evidence="1">
    <location>
        <begin position="4"/>
        <end position="55"/>
    </location>
</feature>
<sequence length="423" mass="49331">MNECIICRKQKNKGDFSDEHVIPESLGGYYHIYSVCRDCNSKLGERVDCTITNHKLAKFHRYIYNIKGKSGKIPNPLDSKKATLYDNPKQKVRICMNKEGKIDAHILPNIPTLEEIQKEILATGKVSLTIDKRYEKQIDKILGGVYKKIGKIGMSLEEFKSGIVTSTHKSFLHIQDTMDIDIRKYKMGLLKIAYEFAVDNIPEYYNDDWAILISQILDQANFEAIDKCSFFRDSGFNWNLCQALFFINTTSQNYSLTLVGHESYGTFCFICLAKLFNAVIILSDKNYLKSNFILGINDFQQRKFIKYQRSEIVKKISLSGKYRFCYWFSSHQDMIKFSQLEMLINFDFYQINGSIPLFNENGKITYKNIESKLTNIPKNFKKIKINKTTFSEIFELNESLYIRLLPTNKFYRITAVEIIYHKI</sequence>
<reference evidence="2 3" key="1">
    <citation type="journal article" date="2016" name="Front. Microbiol.">
        <title>Single-Cell (Meta-)Genomics of a Dimorphic Candidatus Thiomargarita nelsonii Reveals Genomic Plasticity.</title>
        <authorList>
            <person name="Flood B.E."/>
            <person name="Fliss P."/>
            <person name="Jones D.S."/>
            <person name="Dick G.J."/>
            <person name="Jain S."/>
            <person name="Kaster A.K."/>
            <person name="Winkel M."/>
            <person name="Mussmann M."/>
            <person name="Bailey J."/>
        </authorList>
    </citation>
    <scope>NUCLEOTIDE SEQUENCE [LARGE SCALE GENOMIC DNA]</scope>
    <source>
        <strain evidence="2">Hydrate Ridge</strain>
    </source>
</reference>
<evidence type="ECO:0000313" key="3">
    <source>
        <dbReference type="Proteomes" id="UP000030428"/>
    </source>
</evidence>
<dbReference type="Pfam" id="PF14279">
    <property type="entry name" value="HNH_5"/>
    <property type="match status" value="1"/>
</dbReference>
<proteinExistence type="predicted"/>
<keyword evidence="3" id="KW-1185">Reference proteome</keyword>
<comment type="caution">
    <text evidence="2">The sequence shown here is derived from an EMBL/GenBank/DDBJ whole genome shotgun (WGS) entry which is preliminary data.</text>
</comment>
<gene>
    <name evidence="2" type="ORF">PN36_13780</name>
</gene>
<dbReference type="InterPro" id="IPR029471">
    <property type="entry name" value="HNH_5"/>
</dbReference>
<dbReference type="EMBL" id="JSZA02000046">
    <property type="protein sequence ID" value="TGO03045.1"/>
    <property type="molecule type" value="Genomic_DNA"/>
</dbReference>
<name>A0A4E0QVK7_9GAMM</name>
<evidence type="ECO:0000313" key="2">
    <source>
        <dbReference type="EMBL" id="TGO03045.1"/>
    </source>
</evidence>
<dbReference type="AlphaFoldDB" id="A0A4E0QVK7"/>
<organism evidence="2 3">
    <name type="scientific">Candidatus Thiomargarita nelsonii</name>
    <dbReference type="NCBI Taxonomy" id="1003181"/>
    <lineage>
        <taxon>Bacteria</taxon>
        <taxon>Pseudomonadati</taxon>
        <taxon>Pseudomonadota</taxon>
        <taxon>Gammaproteobacteria</taxon>
        <taxon>Thiotrichales</taxon>
        <taxon>Thiotrichaceae</taxon>
        <taxon>Thiomargarita</taxon>
    </lineage>
</organism>
<accession>A0A4E0QVK7</accession>